<geneLocation type="mitochondrion" evidence="2"/>
<accession>A0A117NIG8</accession>
<dbReference type="EMBL" id="LKAM01000002">
    <property type="protein sequence ID" value="KUM49910.1"/>
    <property type="molecule type" value="Genomic_DNA"/>
</dbReference>
<name>A0A117NIG8_PICGL</name>
<organism evidence="2">
    <name type="scientific">Picea glauca</name>
    <name type="common">White spruce</name>
    <name type="synonym">Pinus glauca</name>
    <dbReference type="NCBI Taxonomy" id="3330"/>
    <lineage>
        <taxon>Eukaryota</taxon>
        <taxon>Viridiplantae</taxon>
        <taxon>Streptophyta</taxon>
        <taxon>Embryophyta</taxon>
        <taxon>Tracheophyta</taxon>
        <taxon>Spermatophyta</taxon>
        <taxon>Pinopsida</taxon>
        <taxon>Pinidae</taxon>
        <taxon>Conifers I</taxon>
        <taxon>Pinales</taxon>
        <taxon>Pinaceae</taxon>
        <taxon>Picea</taxon>
    </lineage>
</organism>
<keyword evidence="2" id="KW-0496">Mitochondrion</keyword>
<keyword evidence="1" id="KW-0812">Transmembrane</keyword>
<dbReference type="AlphaFoldDB" id="A0A117NIG8"/>
<protein>
    <submittedName>
        <fullName evidence="2">Uncharacterized protein</fullName>
    </submittedName>
</protein>
<gene>
    <name evidence="2" type="ORF">ABT39_MTgene3137</name>
</gene>
<sequence length="101" mass="10797">MGHLGDWWYVQLPFLIYCCSSLTVGHGYRLFLLSLFFLCCFAFMGGAIPVFVSAPRSASVGSETTESTTTGADSTFVGYAYVYETAARTAAPATGNAPTTQ</sequence>
<evidence type="ECO:0000313" key="2">
    <source>
        <dbReference type="EMBL" id="KUM49910.1"/>
    </source>
</evidence>
<feature type="transmembrane region" description="Helical" evidence="1">
    <location>
        <begin position="30"/>
        <end position="52"/>
    </location>
</feature>
<keyword evidence="1" id="KW-0472">Membrane</keyword>
<keyword evidence="1" id="KW-1133">Transmembrane helix</keyword>
<evidence type="ECO:0000256" key="1">
    <source>
        <dbReference type="SAM" id="Phobius"/>
    </source>
</evidence>
<reference evidence="2" key="1">
    <citation type="journal article" date="2015" name="Genome Biol. Evol.">
        <title>Organellar Genomes of White Spruce (Picea glauca): Assembly and Annotation.</title>
        <authorList>
            <person name="Jackman S.D."/>
            <person name="Warren R.L."/>
            <person name="Gibb E.A."/>
            <person name="Vandervalk B.P."/>
            <person name="Mohamadi H."/>
            <person name="Chu J."/>
            <person name="Raymond A."/>
            <person name="Pleasance S."/>
            <person name="Coope R."/>
            <person name="Wildung M.R."/>
            <person name="Ritland C.E."/>
            <person name="Bousquet J."/>
            <person name="Jones S.J."/>
            <person name="Bohlmann J."/>
            <person name="Birol I."/>
        </authorList>
    </citation>
    <scope>NUCLEOTIDE SEQUENCE [LARGE SCALE GENOMIC DNA]</scope>
    <source>
        <tissue evidence="2">Flushing bud</tissue>
    </source>
</reference>
<proteinExistence type="predicted"/>
<comment type="caution">
    <text evidence="2">The sequence shown here is derived from an EMBL/GenBank/DDBJ whole genome shotgun (WGS) entry which is preliminary data.</text>
</comment>